<reference evidence="1" key="2">
    <citation type="submission" date="2025-08" db="UniProtKB">
        <authorList>
            <consortium name="Ensembl"/>
        </authorList>
    </citation>
    <scope>IDENTIFICATION</scope>
</reference>
<dbReference type="Proteomes" id="UP000472266">
    <property type="component" value="Chromosome 10"/>
</dbReference>
<protein>
    <submittedName>
        <fullName evidence="1">Uncharacterized protein</fullName>
    </submittedName>
</protein>
<name>A0A672U5S9_STRHB</name>
<evidence type="ECO:0000313" key="1">
    <source>
        <dbReference type="Ensembl" id="ENSSHBP00005009530.1"/>
    </source>
</evidence>
<dbReference type="AlphaFoldDB" id="A0A672U5S9"/>
<accession>A0A672U5S9</accession>
<reference evidence="1 2" key="1">
    <citation type="submission" date="2019-11" db="EMBL/GenBank/DDBJ databases">
        <title>Strigops habroptila (kakapo) genome, bStrHab1, primary haplotype, v2.</title>
        <authorList>
            <person name="Jarvis E.D."/>
            <person name="Howard J."/>
            <person name="Rhie A."/>
            <person name="Phillippy A."/>
            <person name="Korlach J."/>
            <person name="Digby A."/>
            <person name="Iorns D."/>
            <person name="Eason D."/>
            <person name="Robertson B."/>
            <person name="Raemaekers T."/>
            <person name="Howe K."/>
            <person name="Lewin H."/>
            <person name="Damas J."/>
            <person name="Hastie A."/>
            <person name="Tracey A."/>
            <person name="Chow W."/>
            <person name="Fedrigo O."/>
        </authorList>
    </citation>
    <scope>NUCLEOTIDE SEQUENCE [LARGE SCALE GENOMIC DNA]</scope>
</reference>
<proteinExistence type="predicted"/>
<keyword evidence="2" id="KW-1185">Reference proteome</keyword>
<dbReference type="Ensembl" id="ENSSHBT00005011471.1">
    <property type="protein sequence ID" value="ENSSHBP00005009530.1"/>
    <property type="gene ID" value="ENSSHBG00005008326.1"/>
</dbReference>
<sequence length="69" mass="8247">MYYIIYDPWIGKLLYLKGIDNLPYRGDNIQKLIFKKYQMWLQFLVAIWNKPSTECYTRCGGSDEMAAKE</sequence>
<reference evidence="1" key="3">
    <citation type="submission" date="2025-09" db="UniProtKB">
        <authorList>
            <consortium name="Ensembl"/>
        </authorList>
    </citation>
    <scope>IDENTIFICATION</scope>
</reference>
<organism evidence="1 2">
    <name type="scientific">Strigops habroptila</name>
    <name type="common">Kakapo</name>
    <dbReference type="NCBI Taxonomy" id="2489341"/>
    <lineage>
        <taxon>Eukaryota</taxon>
        <taxon>Metazoa</taxon>
        <taxon>Chordata</taxon>
        <taxon>Craniata</taxon>
        <taxon>Vertebrata</taxon>
        <taxon>Euteleostomi</taxon>
        <taxon>Archelosauria</taxon>
        <taxon>Archosauria</taxon>
        <taxon>Dinosauria</taxon>
        <taxon>Saurischia</taxon>
        <taxon>Theropoda</taxon>
        <taxon>Coelurosauria</taxon>
        <taxon>Aves</taxon>
        <taxon>Neognathae</taxon>
        <taxon>Neoaves</taxon>
        <taxon>Telluraves</taxon>
        <taxon>Australaves</taxon>
        <taxon>Psittaciformes</taxon>
        <taxon>Psittacidae</taxon>
        <taxon>Strigops</taxon>
    </lineage>
</organism>
<dbReference type="InParanoid" id="A0A672U5S9"/>
<evidence type="ECO:0000313" key="2">
    <source>
        <dbReference type="Proteomes" id="UP000472266"/>
    </source>
</evidence>